<accession>C1GXA6</accession>
<dbReference type="CDD" id="cd09917">
    <property type="entry name" value="F-box_SF"/>
    <property type="match status" value="1"/>
</dbReference>
<reference evidence="2 3" key="1">
    <citation type="journal article" date="2011" name="PLoS Genet.">
        <title>Comparative genomic analysis of human fungal pathogens causing paracoccidioidomycosis.</title>
        <authorList>
            <person name="Desjardins C.A."/>
            <person name="Champion M.D."/>
            <person name="Holder J.W."/>
            <person name="Muszewska A."/>
            <person name="Goldberg J."/>
            <person name="Bailao A.M."/>
            <person name="Brigido M.M."/>
            <person name="Ferreira M.E."/>
            <person name="Garcia A.M."/>
            <person name="Grynberg M."/>
            <person name="Gujja S."/>
            <person name="Heiman D.I."/>
            <person name="Henn M.R."/>
            <person name="Kodira C.D."/>
            <person name="Leon-Narvaez H."/>
            <person name="Longo L.V."/>
            <person name="Ma L.J."/>
            <person name="Malavazi I."/>
            <person name="Matsuo A.L."/>
            <person name="Morais F.V."/>
            <person name="Pereira M."/>
            <person name="Rodriguez-Brito S."/>
            <person name="Sakthikumar S."/>
            <person name="Salem-Izacc S.M."/>
            <person name="Sykes S.M."/>
            <person name="Teixeira M.M."/>
            <person name="Vallejo M.C."/>
            <person name="Walter M.E."/>
            <person name="Yandava C."/>
            <person name="Young S."/>
            <person name="Zeng Q."/>
            <person name="Zucker J."/>
            <person name="Felipe M.S."/>
            <person name="Goldman G.H."/>
            <person name="Haas B.J."/>
            <person name="McEwen J.G."/>
            <person name="Nino-Vega G."/>
            <person name="Puccia R."/>
            <person name="San-Blas G."/>
            <person name="Soares C.M."/>
            <person name="Birren B.W."/>
            <person name="Cuomo C.A."/>
        </authorList>
    </citation>
    <scope>NUCLEOTIDE SEQUENCE [LARGE SCALE GENOMIC DNA]</scope>
    <source>
        <strain evidence="3">ATCC MYA-826 / Pb01</strain>
    </source>
</reference>
<proteinExistence type="predicted"/>
<dbReference type="AlphaFoldDB" id="C1GXA6"/>
<sequence>MSDKPTLQFLPGEILHIIHSFLSAGSKLTFSLTCKRFYNSFFENVPQSYLSDPVKRQEFQQVVQNSAVIDDLKVYEFMLARELCGFKSGPKLCCSACSSTHLPLFFHPRDLAKHSNERVCLKHIKGLWIEPGKCFSFADLHLSCGPIDMLYKVQTPRCSALSLDDRYVYRYLLWTHYDILTLPRDERASKEQIAKILDGFDLPTCPHLRLSDPMIIDLCDIPLNTVEEPLNQECPPIFDPTDIRAKCTFPCCLTSVCWTTHTSVKDPQWKTIYLHVLRKIRINTAIDRVWLAQLMRPNDALLRRHWDDCFRWKSHMLAIERERYENEAKEGADGGGGGEYGTRAYSEAYLARETLLRQREDVVNRLFHPRRPRNGQGLVRGLEGQIKNISPNPINNIPMARVNGDNEPEIPSQITSNQRPWTPPASPLITSEMCRDIFIQNPSLPESATSLSDMRYSEGELFTPLFNADEFQRYGKRGPQAVTAEERRKHLSWLGRLFTFSIW</sequence>
<dbReference type="GeneID" id="9098037"/>
<organism evidence="2 3">
    <name type="scientific">Paracoccidioides lutzii (strain ATCC MYA-826 / Pb01)</name>
    <name type="common">Paracoccidioides brasiliensis</name>
    <dbReference type="NCBI Taxonomy" id="502779"/>
    <lineage>
        <taxon>Eukaryota</taxon>
        <taxon>Fungi</taxon>
        <taxon>Dikarya</taxon>
        <taxon>Ascomycota</taxon>
        <taxon>Pezizomycotina</taxon>
        <taxon>Eurotiomycetes</taxon>
        <taxon>Eurotiomycetidae</taxon>
        <taxon>Onygenales</taxon>
        <taxon>Ajellomycetaceae</taxon>
        <taxon>Paracoccidioides</taxon>
    </lineage>
</organism>
<dbReference type="RefSeq" id="XP_002794935.1">
    <property type="nucleotide sequence ID" value="XM_002794889.1"/>
</dbReference>
<dbReference type="EMBL" id="KN293998">
    <property type="protein sequence ID" value="EEH41194.1"/>
    <property type="molecule type" value="Genomic_DNA"/>
</dbReference>
<keyword evidence="3" id="KW-1185">Reference proteome</keyword>
<dbReference type="SUPFAM" id="SSF81383">
    <property type="entry name" value="F-box domain"/>
    <property type="match status" value="1"/>
</dbReference>
<dbReference type="KEGG" id="pbl:PAAG_03480"/>
<dbReference type="InterPro" id="IPR001810">
    <property type="entry name" value="F-box_dom"/>
</dbReference>
<dbReference type="Pfam" id="PF00646">
    <property type="entry name" value="F-box"/>
    <property type="match status" value="1"/>
</dbReference>
<protein>
    <recommendedName>
        <fullName evidence="1">F-box domain-containing protein</fullName>
    </recommendedName>
</protein>
<evidence type="ECO:0000313" key="2">
    <source>
        <dbReference type="EMBL" id="EEH41194.1"/>
    </source>
</evidence>
<dbReference type="VEuPathDB" id="FungiDB:PAAG_03480"/>
<dbReference type="OMA" id="EPGKCFS"/>
<dbReference type="HOGENOM" id="CLU_578660_0_0_1"/>
<dbReference type="InterPro" id="IPR036047">
    <property type="entry name" value="F-box-like_dom_sf"/>
</dbReference>
<evidence type="ECO:0000259" key="1">
    <source>
        <dbReference type="Pfam" id="PF00646"/>
    </source>
</evidence>
<dbReference type="Proteomes" id="UP000002059">
    <property type="component" value="Partially assembled WGS sequence"/>
</dbReference>
<dbReference type="eggNOG" id="ENOG502RN5S">
    <property type="taxonomic scope" value="Eukaryota"/>
</dbReference>
<dbReference type="OrthoDB" id="4201487at2759"/>
<feature type="domain" description="F-box" evidence="1">
    <location>
        <begin position="10"/>
        <end position="39"/>
    </location>
</feature>
<name>C1GXA6_PARBA</name>
<evidence type="ECO:0000313" key="3">
    <source>
        <dbReference type="Proteomes" id="UP000002059"/>
    </source>
</evidence>
<gene>
    <name evidence="2" type="ORF">PAAG_03480</name>
</gene>